<dbReference type="Pfam" id="PF20137">
    <property type="entry name" value="BubE"/>
    <property type="match status" value="1"/>
</dbReference>
<organism evidence="1">
    <name type="scientific">bioreactor metagenome</name>
    <dbReference type="NCBI Taxonomy" id="1076179"/>
    <lineage>
        <taxon>unclassified sequences</taxon>
        <taxon>metagenomes</taxon>
        <taxon>ecological metagenomes</taxon>
    </lineage>
</organism>
<sequence>MEQLNFIMRKVREILWSCKKFQYKVEIIPDNPDPDILIDNIVYVVGRKKYTKWAYLKCPCGCGDIIMLSLDKINYPSWSVRQDKFGKATISPSIDKLEGCRSHFFIKKGKLIWVKGDLWNTN</sequence>
<dbReference type="EMBL" id="VSSQ01000282">
    <property type="protein sequence ID" value="MPL89560.1"/>
    <property type="molecule type" value="Genomic_DNA"/>
</dbReference>
<protein>
    <submittedName>
        <fullName evidence="1">Uncharacterized protein</fullName>
    </submittedName>
</protein>
<comment type="caution">
    <text evidence="1">The sequence shown here is derived from an EMBL/GenBank/DDBJ whole genome shotgun (WGS) entry which is preliminary data.</text>
</comment>
<accession>A0A644VE34</accession>
<evidence type="ECO:0000313" key="1">
    <source>
        <dbReference type="EMBL" id="MPL89560.1"/>
    </source>
</evidence>
<proteinExistence type="predicted"/>
<reference evidence="1" key="1">
    <citation type="submission" date="2019-08" db="EMBL/GenBank/DDBJ databases">
        <authorList>
            <person name="Kucharzyk K."/>
            <person name="Murdoch R.W."/>
            <person name="Higgins S."/>
            <person name="Loffler F."/>
        </authorList>
    </citation>
    <scope>NUCLEOTIDE SEQUENCE</scope>
</reference>
<dbReference type="InterPro" id="IPR045384">
    <property type="entry name" value="DUF6527"/>
</dbReference>
<gene>
    <name evidence="1" type="ORF">SDC9_35596</name>
</gene>
<dbReference type="AlphaFoldDB" id="A0A644VE34"/>
<name>A0A644VE34_9ZZZZ</name>